<evidence type="ECO:0000256" key="14">
    <source>
        <dbReference type="ARBA" id="ARBA00026104"/>
    </source>
</evidence>
<keyword evidence="7" id="KW-0378">Hydrolase</keyword>
<accession>T0MDC4</accession>
<gene>
    <name evidence="17" type="ORF">NAPIS_ORF01164</name>
</gene>
<name>T0MDC4_9MICR</name>
<organism evidence="17 18">
    <name type="scientific">Vairimorpha apis BRL 01</name>
    <dbReference type="NCBI Taxonomy" id="1037528"/>
    <lineage>
        <taxon>Eukaryota</taxon>
        <taxon>Fungi</taxon>
        <taxon>Fungi incertae sedis</taxon>
        <taxon>Microsporidia</taxon>
        <taxon>Nosematidae</taxon>
        <taxon>Vairimorpha</taxon>
    </lineage>
</organism>
<dbReference type="EC" id="3.1.1.116" evidence="14"/>
<evidence type="ECO:0000256" key="4">
    <source>
        <dbReference type="ARBA" id="ARBA00022553"/>
    </source>
</evidence>
<dbReference type="GO" id="GO:0046872">
    <property type="term" value="F:metal ion binding"/>
    <property type="evidence" value="ECO:0007669"/>
    <property type="project" value="UniProtKB-KW"/>
</dbReference>
<evidence type="ECO:0000256" key="15">
    <source>
        <dbReference type="SAM" id="Phobius"/>
    </source>
</evidence>
<dbReference type="SUPFAM" id="SSF53474">
    <property type="entry name" value="alpha/beta-Hydrolases"/>
    <property type="match status" value="1"/>
</dbReference>
<evidence type="ECO:0000256" key="13">
    <source>
        <dbReference type="ARBA" id="ARBA00024531"/>
    </source>
</evidence>
<keyword evidence="6" id="KW-0479">Metal-binding</keyword>
<keyword evidence="18" id="KW-1185">Reference proteome</keyword>
<dbReference type="Gene3D" id="3.40.50.1820">
    <property type="entry name" value="alpha/beta hydrolase"/>
    <property type="match status" value="1"/>
</dbReference>
<keyword evidence="3" id="KW-1003">Cell membrane</keyword>
<evidence type="ECO:0000313" key="17">
    <source>
        <dbReference type="EMBL" id="EQB61261.1"/>
    </source>
</evidence>
<dbReference type="HOGENOM" id="CLU_624190_0_0_1"/>
<dbReference type="AlphaFoldDB" id="T0MDC4"/>
<comment type="catalytic activity">
    <reaction evidence="13">
        <text>a 1,2-diacyl-sn-glycerol + H2O = a 2-acylglycerol + a fatty acid + H(+)</text>
        <dbReference type="Rhea" id="RHEA:33275"/>
        <dbReference type="ChEBI" id="CHEBI:15377"/>
        <dbReference type="ChEBI" id="CHEBI:15378"/>
        <dbReference type="ChEBI" id="CHEBI:17389"/>
        <dbReference type="ChEBI" id="CHEBI:17815"/>
        <dbReference type="ChEBI" id="CHEBI:28868"/>
        <dbReference type="EC" id="3.1.1.116"/>
    </reaction>
    <physiologicalReaction direction="left-to-right" evidence="13">
        <dbReference type="Rhea" id="RHEA:33276"/>
    </physiologicalReaction>
</comment>
<evidence type="ECO:0000256" key="8">
    <source>
        <dbReference type="ARBA" id="ARBA00022837"/>
    </source>
</evidence>
<evidence type="ECO:0000256" key="2">
    <source>
        <dbReference type="ARBA" id="ARBA00004651"/>
    </source>
</evidence>
<keyword evidence="9" id="KW-0442">Lipid degradation</keyword>
<reference evidence="17 18" key="1">
    <citation type="journal article" date="2013" name="BMC Genomics">
        <title>Genome sequencing and comparative genomics of honey bee microsporidia, Nosema apis reveal novel insights into host-parasite interactions.</title>
        <authorList>
            <person name="Chen Yp."/>
            <person name="Pettis J.S."/>
            <person name="Zhao Y."/>
            <person name="Liu X."/>
            <person name="Tallon L.J."/>
            <person name="Sadzewicz L.D."/>
            <person name="Li R."/>
            <person name="Zheng H."/>
            <person name="Huang S."/>
            <person name="Zhang X."/>
            <person name="Hamilton M.C."/>
            <person name="Pernal S.F."/>
            <person name="Melathopoulos A.P."/>
            <person name="Yan X."/>
            <person name="Evans J.D."/>
        </authorList>
    </citation>
    <scope>NUCLEOTIDE SEQUENCE [LARGE SCALE GENOMIC DNA]</scope>
    <source>
        <strain evidence="17 18">BRL 01</strain>
    </source>
</reference>
<dbReference type="VEuPathDB" id="MicrosporidiaDB:NAPIS_ORF01164"/>
<evidence type="ECO:0000256" key="9">
    <source>
        <dbReference type="ARBA" id="ARBA00022963"/>
    </source>
</evidence>
<comment type="cofactor">
    <cofactor evidence="1">
        <name>Ca(2+)</name>
        <dbReference type="ChEBI" id="CHEBI:29108"/>
    </cofactor>
</comment>
<protein>
    <recommendedName>
        <fullName evidence="14">sn-1-specific diacylglycerol lipase</fullName>
        <ecNumber evidence="14">3.1.1.116</ecNumber>
    </recommendedName>
</protein>
<keyword evidence="8" id="KW-0106">Calcium</keyword>
<proteinExistence type="predicted"/>
<dbReference type="GO" id="GO:0016042">
    <property type="term" value="P:lipid catabolic process"/>
    <property type="evidence" value="ECO:0007669"/>
    <property type="project" value="UniProtKB-KW"/>
</dbReference>
<dbReference type="InterPro" id="IPR029058">
    <property type="entry name" value="AB_hydrolase_fold"/>
</dbReference>
<evidence type="ECO:0000256" key="5">
    <source>
        <dbReference type="ARBA" id="ARBA00022692"/>
    </source>
</evidence>
<dbReference type="GO" id="GO:0005886">
    <property type="term" value="C:plasma membrane"/>
    <property type="evidence" value="ECO:0007669"/>
    <property type="project" value="UniProtKB-SubCell"/>
</dbReference>
<dbReference type="Pfam" id="PF01764">
    <property type="entry name" value="Lipase_3"/>
    <property type="match status" value="1"/>
</dbReference>
<dbReference type="PANTHER" id="PTHR45792:SF8">
    <property type="entry name" value="DIACYLGLYCEROL LIPASE-ALPHA"/>
    <property type="match status" value="1"/>
</dbReference>
<dbReference type="CDD" id="cd00519">
    <property type="entry name" value="Lipase_3"/>
    <property type="match status" value="1"/>
</dbReference>
<dbReference type="Proteomes" id="UP000053780">
    <property type="component" value="Unassembled WGS sequence"/>
</dbReference>
<evidence type="ECO:0000256" key="7">
    <source>
        <dbReference type="ARBA" id="ARBA00022801"/>
    </source>
</evidence>
<comment type="subcellular location">
    <subcellularLocation>
        <location evidence="2">Cell membrane</location>
        <topology evidence="2">Multi-pass membrane protein</topology>
    </subcellularLocation>
</comment>
<keyword evidence="5 15" id="KW-0812">Transmembrane</keyword>
<dbReference type="PANTHER" id="PTHR45792">
    <property type="entry name" value="DIACYLGLYCEROL LIPASE HOMOLOG-RELATED"/>
    <property type="match status" value="1"/>
</dbReference>
<evidence type="ECO:0000256" key="12">
    <source>
        <dbReference type="ARBA" id="ARBA00023136"/>
    </source>
</evidence>
<evidence type="ECO:0000259" key="16">
    <source>
        <dbReference type="Pfam" id="PF01764"/>
    </source>
</evidence>
<keyword evidence="11" id="KW-0443">Lipid metabolism</keyword>
<dbReference type="OrthoDB" id="438440at2759"/>
<evidence type="ECO:0000256" key="11">
    <source>
        <dbReference type="ARBA" id="ARBA00023098"/>
    </source>
</evidence>
<dbReference type="InterPro" id="IPR002921">
    <property type="entry name" value="Fungal_lipase-type"/>
</dbReference>
<evidence type="ECO:0000256" key="1">
    <source>
        <dbReference type="ARBA" id="ARBA00001913"/>
    </source>
</evidence>
<dbReference type="InterPro" id="IPR052214">
    <property type="entry name" value="DAG_Lipase-Related"/>
</dbReference>
<evidence type="ECO:0000256" key="3">
    <source>
        <dbReference type="ARBA" id="ARBA00022475"/>
    </source>
</evidence>
<evidence type="ECO:0000256" key="10">
    <source>
        <dbReference type="ARBA" id="ARBA00022989"/>
    </source>
</evidence>
<dbReference type="EMBL" id="KE647160">
    <property type="protein sequence ID" value="EQB61261.1"/>
    <property type="molecule type" value="Genomic_DNA"/>
</dbReference>
<feature type="transmembrane region" description="Helical" evidence="15">
    <location>
        <begin position="409"/>
        <end position="431"/>
    </location>
</feature>
<evidence type="ECO:0000256" key="6">
    <source>
        <dbReference type="ARBA" id="ARBA00022723"/>
    </source>
</evidence>
<keyword evidence="10 15" id="KW-1133">Transmembrane helix</keyword>
<evidence type="ECO:0000313" key="18">
    <source>
        <dbReference type="Proteomes" id="UP000053780"/>
    </source>
</evidence>
<sequence>MTKNLTFEDVKNLKKLNSIFKEDSNRKKSEFYLENFLLGNSYKFEYVKISDFTDYDTTTHDGEHYKKLLDYNAANKKLKNYETNLKKSANFLNFFKGWFHNEENMEITLTISNKDSNKLNIYTQTVQSFNHLKINYDEIFKKPQKIYNIKNILDNSNYIIANNFLLDEIINKFYYAIAAYGNQWPTIFCTKRKKIKNDVSIDKNRKAILEYLDIENENLLVVSMNDNEVPHHIIFLENLTNRLVVSFKGTSSSDEILKDLNCRYTKFYEGYTHTGMKHLACLFVEKHTEDLKKFAQAYHAKEILFTGHSLGGSIASLLYIIYTKQNLLQDFNITTLAFSPTPIVSYNLLENSYKNLYIINYGNDCVPRLNFGSVAEIKYQACSLGNAFNFLNSLENIEDSLKKYKITHYLKICFLNYIVLEIYINLNVLMFKKETNKSL</sequence>
<dbReference type="GO" id="GO:0016298">
    <property type="term" value="F:lipase activity"/>
    <property type="evidence" value="ECO:0007669"/>
    <property type="project" value="TreeGrafter"/>
</dbReference>
<feature type="domain" description="Fungal lipase-type" evidence="16">
    <location>
        <begin position="244"/>
        <end position="370"/>
    </location>
</feature>
<keyword evidence="12 15" id="KW-0472">Membrane</keyword>
<keyword evidence="4" id="KW-0597">Phosphoprotein</keyword>